<keyword evidence="2 4" id="KW-0378">Hydrolase</keyword>
<sequence>MSRPNLLVTGSHLLPGARQDGLLHDHGVAVTGDAITEIGPAAELTRAYPEAERLHCDHGLIMPGLVNSHTHAAMSCFRGIADDLPLMTWLTEHIFPRESRLTGDIVYRSTLLSMAEMIKSGTTSFCDMYLFAKDVARAADKAGLRAWIGEVLYDFPSPCYGELENGFRYVEEMFAHYRRHPLISIAVMPHAVYTCAPELLARLGEMASREEAILHTHLSENAAEVATCRERYGTTPTRHLDRLGLLGANTLAAHCVVLDEEEIELLAKRQVKVSHCIESNMKLASGIAPVTRMLEKGVTVSLGTDGSASNNDLDMFGEMNCVAKVHKVDRMDPTVMSAETTLEAATIGGARALCAGDRIGSLAVGKKADIIVLDLDQPHLIPLYNVPSHLVYAARGGDVLHSVINGRVVMRDRRLLTLDEEKILASMRETAAHLASR</sequence>
<dbReference type="GO" id="GO:0046872">
    <property type="term" value="F:metal ion binding"/>
    <property type="evidence" value="ECO:0007669"/>
    <property type="project" value="UniProtKB-KW"/>
</dbReference>
<dbReference type="AlphaFoldDB" id="A0A833GV52"/>
<evidence type="ECO:0000313" key="8">
    <source>
        <dbReference type="Proteomes" id="UP000460298"/>
    </source>
</evidence>
<accession>A0A833GV52</accession>
<dbReference type="InterPro" id="IPR054418">
    <property type="entry name" value="MQNX/HUTI_composite_N"/>
</dbReference>
<comment type="caution">
    <text evidence="4">Lacks conserved residue(s) required for the propagation of feature annotation.</text>
</comment>
<feature type="domain" description="Aminodeoxyfutalosine deaminase/Imidazolonepropionase-like composite" evidence="6">
    <location>
        <begin position="27"/>
        <end position="51"/>
    </location>
</feature>
<evidence type="ECO:0000313" key="7">
    <source>
        <dbReference type="EMBL" id="KAB2927145.1"/>
    </source>
</evidence>
<evidence type="ECO:0000259" key="5">
    <source>
        <dbReference type="Pfam" id="PF01979"/>
    </source>
</evidence>
<comment type="catalytic activity">
    <reaction evidence="4">
        <text>S-methyl-5'-thioadenosine + H2O + H(+) = S-methyl-5'-thioinosine + NH4(+)</text>
        <dbReference type="Rhea" id="RHEA:25025"/>
        <dbReference type="ChEBI" id="CHEBI:15377"/>
        <dbReference type="ChEBI" id="CHEBI:15378"/>
        <dbReference type="ChEBI" id="CHEBI:17509"/>
        <dbReference type="ChEBI" id="CHEBI:28938"/>
        <dbReference type="ChEBI" id="CHEBI:48595"/>
        <dbReference type="EC" id="3.5.4.31"/>
    </reaction>
</comment>
<dbReference type="SUPFAM" id="SSF51338">
    <property type="entry name" value="Composite domain of metallo-dependent hydrolases"/>
    <property type="match status" value="2"/>
</dbReference>
<comment type="similarity">
    <text evidence="4">Belongs to the metallo-dependent hydrolases superfamily. MTA/SAH deaminase family.</text>
</comment>
<evidence type="ECO:0000256" key="1">
    <source>
        <dbReference type="ARBA" id="ARBA00022723"/>
    </source>
</evidence>
<feature type="domain" description="Amidohydrolase-related" evidence="5">
    <location>
        <begin position="61"/>
        <end position="409"/>
    </location>
</feature>
<dbReference type="InterPro" id="IPR023512">
    <property type="entry name" value="Deaminase_MtaD/DadD"/>
</dbReference>
<feature type="binding site" evidence="4">
    <location>
        <position position="98"/>
    </location>
    <ligand>
        <name>substrate</name>
    </ligand>
</feature>
<dbReference type="EC" id="3.5.4.31" evidence="4"/>
<proteinExistence type="inferred from homology"/>
<evidence type="ECO:0000256" key="4">
    <source>
        <dbReference type="HAMAP-Rule" id="MF_01281"/>
    </source>
</evidence>
<dbReference type="PANTHER" id="PTHR43794:SF11">
    <property type="entry name" value="AMIDOHYDROLASE-RELATED DOMAIN-CONTAINING PROTEIN"/>
    <property type="match status" value="1"/>
</dbReference>
<feature type="binding site" evidence="4">
    <location>
        <position position="217"/>
    </location>
    <ligand>
        <name>Zn(2+)</name>
        <dbReference type="ChEBI" id="CHEBI:29105"/>
    </ligand>
</feature>
<dbReference type="GO" id="GO:0050270">
    <property type="term" value="F:S-adenosylhomocysteine deaminase activity"/>
    <property type="evidence" value="ECO:0007669"/>
    <property type="project" value="UniProtKB-UniRule"/>
</dbReference>
<dbReference type="SUPFAM" id="SSF51556">
    <property type="entry name" value="Metallo-dependent hydrolases"/>
    <property type="match status" value="1"/>
</dbReference>
<comment type="caution">
    <text evidence="7">The sequence shown here is derived from an EMBL/GenBank/DDBJ whole genome shotgun (WGS) entry which is preliminary data.</text>
</comment>
<evidence type="ECO:0000256" key="3">
    <source>
        <dbReference type="ARBA" id="ARBA00022833"/>
    </source>
</evidence>
<gene>
    <name evidence="4" type="primary">mtaD</name>
    <name evidence="7" type="ORF">F9K24_22795</name>
</gene>
<dbReference type="EC" id="3.5.4.28" evidence="4"/>
<feature type="binding site" evidence="4">
    <location>
        <position position="69"/>
    </location>
    <ligand>
        <name>Zn(2+)</name>
        <dbReference type="ChEBI" id="CHEBI:29105"/>
    </ligand>
</feature>
<keyword evidence="1 4" id="KW-0479">Metal-binding</keyword>
<dbReference type="InterPro" id="IPR050287">
    <property type="entry name" value="MTA/SAH_deaminase"/>
</dbReference>
<feature type="binding site" evidence="4">
    <location>
        <position position="190"/>
    </location>
    <ligand>
        <name>substrate</name>
    </ligand>
</feature>
<reference evidence="7 8" key="1">
    <citation type="submission" date="2019-10" db="EMBL/GenBank/DDBJ databases">
        <title>Extracellular Electron Transfer in a Candidatus Methanoperedens spp. Enrichment Culture.</title>
        <authorList>
            <person name="Berger S."/>
            <person name="Rangel Shaw D."/>
            <person name="Berben T."/>
            <person name="In 'T Zandt M."/>
            <person name="Frank J."/>
            <person name="Reimann J."/>
            <person name="Jetten M.S.M."/>
            <person name="Welte C.U."/>
        </authorList>
    </citation>
    <scope>NUCLEOTIDE SEQUENCE [LARGE SCALE GENOMIC DNA]</scope>
    <source>
        <strain evidence="7">SB12</strain>
    </source>
</reference>
<dbReference type="GO" id="GO:0090614">
    <property type="term" value="F:5'-methylthioadenosine deaminase activity"/>
    <property type="evidence" value="ECO:0007669"/>
    <property type="project" value="UniProtKB-UniRule"/>
</dbReference>
<feature type="binding site" evidence="4">
    <location>
        <position position="71"/>
    </location>
    <ligand>
        <name>Zn(2+)</name>
        <dbReference type="ChEBI" id="CHEBI:29105"/>
    </ligand>
</feature>
<dbReference type="InterPro" id="IPR011059">
    <property type="entry name" value="Metal-dep_hydrolase_composite"/>
</dbReference>
<dbReference type="Pfam" id="PF01979">
    <property type="entry name" value="Amidohydro_1"/>
    <property type="match status" value="1"/>
</dbReference>
<evidence type="ECO:0000256" key="2">
    <source>
        <dbReference type="ARBA" id="ARBA00022801"/>
    </source>
</evidence>
<dbReference type="HAMAP" id="MF_01281">
    <property type="entry name" value="MTA_SAH_deamin"/>
    <property type="match status" value="1"/>
</dbReference>
<feature type="binding site" evidence="4">
    <location>
        <position position="220"/>
    </location>
    <ligand>
        <name>substrate</name>
    </ligand>
</feature>
<dbReference type="InterPro" id="IPR032466">
    <property type="entry name" value="Metal_Hydrolase"/>
</dbReference>
<dbReference type="Gene3D" id="2.30.40.10">
    <property type="entry name" value="Urease, subunit C, domain 1"/>
    <property type="match status" value="1"/>
</dbReference>
<protein>
    <recommendedName>
        <fullName evidence="4">5-methylthioadenosine/S-adenosylhomocysteine deaminase</fullName>
        <shortName evidence="4">MTA/SAH deaminase</shortName>
        <ecNumber evidence="4">3.5.4.28</ecNumber>
        <ecNumber evidence="4">3.5.4.31</ecNumber>
    </recommendedName>
</protein>
<feature type="binding site" evidence="4">
    <location>
        <position position="305"/>
    </location>
    <ligand>
        <name>substrate</name>
    </ligand>
</feature>
<comment type="function">
    <text evidence="4">Catalyzes the deamination of 5-methylthioadenosine and S-adenosyl-L-homocysteine into 5-methylthioinosine and S-inosyl-L-homocysteine, respectively. Is also able to deaminate adenosine.</text>
</comment>
<evidence type="ECO:0000259" key="6">
    <source>
        <dbReference type="Pfam" id="PF22039"/>
    </source>
</evidence>
<dbReference type="Proteomes" id="UP000460298">
    <property type="component" value="Unassembled WGS sequence"/>
</dbReference>
<comment type="catalytic activity">
    <reaction evidence="4">
        <text>S-adenosyl-L-homocysteine + H2O + H(+) = S-inosyl-L-homocysteine + NH4(+)</text>
        <dbReference type="Rhea" id="RHEA:20716"/>
        <dbReference type="ChEBI" id="CHEBI:15377"/>
        <dbReference type="ChEBI" id="CHEBI:15378"/>
        <dbReference type="ChEBI" id="CHEBI:28938"/>
        <dbReference type="ChEBI" id="CHEBI:57856"/>
        <dbReference type="ChEBI" id="CHEBI:57985"/>
        <dbReference type="EC" id="3.5.4.28"/>
    </reaction>
</comment>
<comment type="cofactor">
    <cofactor evidence="4">
        <name>Zn(2+)</name>
        <dbReference type="ChEBI" id="CHEBI:29105"/>
    </cofactor>
    <text evidence="4">Binds 1 zinc ion per subunit.</text>
</comment>
<name>A0A833GV52_9LEPT</name>
<dbReference type="PANTHER" id="PTHR43794">
    <property type="entry name" value="AMINOHYDROLASE SSNA-RELATED"/>
    <property type="match status" value="1"/>
</dbReference>
<dbReference type="CDD" id="cd01298">
    <property type="entry name" value="ATZ_TRZ_like"/>
    <property type="match status" value="1"/>
</dbReference>
<dbReference type="EMBL" id="WBUI01000086">
    <property type="protein sequence ID" value="KAB2927145.1"/>
    <property type="molecule type" value="Genomic_DNA"/>
</dbReference>
<organism evidence="7 8">
    <name type="scientific">Leptonema illini</name>
    <dbReference type="NCBI Taxonomy" id="183"/>
    <lineage>
        <taxon>Bacteria</taxon>
        <taxon>Pseudomonadati</taxon>
        <taxon>Spirochaetota</taxon>
        <taxon>Spirochaetia</taxon>
        <taxon>Leptospirales</taxon>
        <taxon>Leptospiraceae</taxon>
        <taxon>Leptonema</taxon>
    </lineage>
</organism>
<feature type="binding site" evidence="4">
    <location>
        <position position="305"/>
    </location>
    <ligand>
        <name>Zn(2+)</name>
        <dbReference type="ChEBI" id="CHEBI:29105"/>
    </ligand>
</feature>
<dbReference type="Pfam" id="PF22039">
    <property type="entry name" value="HUTI_composite_bact"/>
    <property type="match status" value="1"/>
</dbReference>
<dbReference type="InterPro" id="IPR006680">
    <property type="entry name" value="Amidohydro-rel"/>
</dbReference>
<keyword evidence="3 4" id="KW-0862">Zinc</keyword>
<dbReference type="FunFam" id="3.20.20.140:FF:000014">
    <property type="entry name" value="5-methylthioadenosine/S-adenosylhomocysteine deaminase"/>
    <property type="match status" value="1"/>
</dbReference>
<dbReference type="Gene3D" id="3.20.20.140">
    <property type="entry name" value="Metal-dependent hydrolases"/>
    <property type="match status" value="1"/>
</dbReference>